<evidence type="ECO:0000256" key="1">
    <source>
        <dbReference type="SAM" id="SignalP"/>
    </source>
</evidence>
<gene>
    <name evidence="2" type="ORF">LJ739_08105</name>
</gene>
<dbReference type="Proteomes" id="UP001520878">
    <property type="component" value="Unassembled WGS sequence"/>
</dbReference>
<dbReference type="EMBL" id="JAJEWP010000001">
    <property type="protein sequence ID" value="MCC2616199.1"/>
    <property type="molecule type" value="Genomic_DNA"/>
</dbReference>
<evidence type="ECO:0000313" key="3">
    <source>
        <dbReference type="Proteomes" id="UP001520878"/>
    </source>
</evidence>
<evidence type="ECO:0000313" key="2">
    <source>
        <dbReference type="EMBL" id="MCC2616199.1"/>
    </source>
</evidence>
<accession>A0ABS8G6I0</accession>
<keyword evidence="1" id="KW-0732">Signal</keyword>
<proteinExistence type="predicted"/>
<organism evidence="2 3">
    <name type="scientific">Fluctibacter halophilus</name>
    <dbReference type="NCBI Taxonomy" id="226011"/>
    <lineage>
        <taxon>Bacteria</taxon>
        <taxon>Pseudomonadati</taxon>
        <taxon>Pseudomonadota</taxon>
        <taxon>Gammaproteobacteria</taxon>
        <taxon>Alteromonadales</taxon>
        <taxon>Alteromonadaceae</taxon>
        <taxon>Fluctibacter</taxon>
    </lineage>
</organism>
<sequence length="238" mass="27076">MKHCVILLLSLLPLAANALCQSSTLMATYEIERQHGTQPPTLDTLVLVRHGDNVLHIHPNAGLSEGFHRTATGAIQVIRHFDQHQRSIEYAPNEKVHGRQEADWSLRYQLISNDLLNHLPVNETQGQGCERQQIRQRVTDSERTTLHWQPEQQRMSALSVVRENYRERWTLKAVSTDAQAIQQAFEQRLGYQTTDYADIGDDHTDPFLLRMVNLGFIEAGASGFYNADGKALEGHHQH</sequence>
<dbReference type="RefSeq" id="WP_229158997.1">
    <property type="nucleotide sequence ID" value="NZ_JAJEWP010000001.1"/>
</dbReference>
<comment type="caution">
    <text evidence="2">The sequence shown here is derived from an EMBL/GenBank/DDBJ whole genome shotgun (WGS) entry which is preliminary data.</text>
</comment>
<feature type="signal peptide" evidence="1">
    <location>
        <begin position="1"/>
        <end position="18"/>
    </location>
</feature>
<name>A0ABS8G6I0_9ALTE</name>
<keyword evidence="3" id="KW-1185">Reference proteome</keyword>
<feature type="chain" id="PRO_5045797647" evidence="1">
    <location>
        <begin position="19"/>
        <end position="238"/>
    </location>
</feature>
<protein>
    <submittedName>
        <fullName evidence="2">Uncharacterized protein</fullName>
    </submittedName>
</protein>
<reference evidence="2 3" key="1">
    <citation type="submission" date="2021-10" db="EMBL/GenBank/DDBJ databases">
        <title>Draft genome of Aestuariibacter halophilus JC2043.</title>
        <authorList>
            <person name="Emsley S.A."/>
            <person name="Pfannmuller K.M."/>
            <person name="Ushijima B."/>
            <person name="Saw J.H."/>
            <person name="Videau P."/>
        </authorList>
    </citation>
    <scope>NUCLEOTIDE SEQUENCE [LARGE SCALE GENOMIC DNA]</scope>
    <source>
        <strain evidence="2 3">JC2043</strain>
    </source>
</reference>